<feature type="non-terminal residue" evidence="2">
    <location>
        <position position="142"/>
    </location>
</feature>
<organism evidence="2 3">
    <name type="scientific">Mycena pura</name>
    <dbReference type="NCBI Taxonomy" id="153505"/>
    <lineage>
        <taxon>Eukaryota</taxon>
        <taxon>Fungi</taxon>
        <taxon>Dikarya</taxon>
        <taxon>Basidiomycota</taxon>
        <taxon>Agaricomycotina</taxon>
        <taxon>Agaricomycetes</taxon>
        <taxon>Agaricomycetidae</taxon>
        <taxon>Agaricales</taxon>
        <taxon>Marasmiineae</taxon>
        <taxon>Mycenaceae</taxon>
        <taxon>Mycena</taxon>
    </lineage>
</organism>
<feature type="compositionally biased region" description="Low complexity" evidence="1">
    <location>
        <begin position="94"/>
        <end position="103"/>
    </location>
</feature>
<accession>A0AAD6UPK8</accession>
<feature type="compositionally biased region" description="Basic and acidic residues" evidence="1">
    <location>
        <begin position="105"/>
        <end position="120"/>
    </location>
</feature>
<sequence length="142" mass="15796">WWAHKEMHPWIIPCLIKSQSGLSAEIWDTTPSTTNNNEAQHAWTNRLTGTGLSLTEGLTSAYHVDLNVAAEIQLSLKTGILANSNNETSHRVARSSARQSATAQKLRESRQKDDATKAIKDQLAQEAEKRRESNAFSKALKE</sequence>
<comment type="caution">
    <text evidence="2">The sequence shown here is derived from an EMBL/GenBank/DDBJ whole genome shotgun (WGS) entry which is preliminary data.</text>
</comment>
<feature type="compositionally biased region" description="Basic and acidic residues" evidence="1">
    <location>
        <begin position="126"/>
        <end position="142"/>
    </location>
</feature>
<proteinExistence type="predicted"/>
<dbReference type="Proteomes" id="UP001219525">
    <property type="component" value="Unassembled WGS sequence"/>
</dbReference>
<evidence type="ECO:0000313" key="2">
    <source>
        <dbReference type="EMBL" id="KAJ7192001.1"/>
    </source>
</evidence>
<reference evidence="2" key="1">
    <citation type="submission" date="2023-03" db="EMBL/GenBank/DDBJ databases">
        <title>Massive genome expansion in bonnet fungi (Mycena s.s.) driven by repeated elements and novel gene families across ecological guilds.</title>
        <authorList>
            <consortium name="Lawrence Berkeley National Laboratory"/>
            <person name="Harder C.B."/>
            <person name="Miyauchi S."/>
            <person name="Viragh M."/>
            <person name="Kuo A."/>
            <person name="Thoen E."/>
            <person name="Andreopoulos B."/>
            <person name="Lu D."/>
            <person name="Skrede I."/>
            <person name="Drula E."/>
            <person name="Henrissat B."/>
            <person name="Morin E."/>
            <person name="Kohler A."/>
            <person name="Barry K."/>
            <person name="LaButti K."/>
            <person name="Morin E."/>
            <person name="Salamov A."/>
            <person name="Lipzen A."/>
            <person name="Mereny Z."/>
            <person name="Hegedus B."/>
            <person name="Baldrian P."/>
            <person name="Stursova M."/>
            <person name="Weitz H."/>
            <person name="Taylor A."/>
            <person name="Grigoriev I.V."/>
            <person name="Nagy L.G."/>
            <person name="Martin F."/>
            <person name="Kauserud H."/>
        </authorList>
    </citation>
    <scope>NUCLEOTIDE SEQUENCE</scope>
    <source>
        <strain evidence="2">9144</strain>
    </source>
</reference>
<keyword evidence="3" id="KW-1185">Reference proteome</keyword>
<name>A0AAD6UPK8_9AGAR</name>
<gene>
    <name evidence="2" type="ORF">GGX14DRAFT_329690</name>
</gene>
<evidence type="ECO:0000313" key="3">
    <source>
        <dbReference type="Proteomes" id="UP001219525"/>
    </source>
</evidence>
<protein>
    <submittedName>
        <fullName evidence="2">Uncharacterized protein</fullName>
    </submittedName>
</protein>
<dbReference type="EMBL" id="JARJCW010000125">
    <property type="protein sequence ID" value="KAJ7192001.1"/>
    <property type="molecule type" value="Genomic_DNA"/>
</dbReference>
<feature type="non-terminal residue" evidence="2">
    <location>
        <position position="1"/>
    </location>
</feature>
<evidence type="ECO:0000256" key="1">
    <source>
        <dbReference type="SAM" id="MobiDB-lite"/>
    </source>
</evidence>
<dbReference type="AlphaFoldDB" id="A0AAD6UPK8"/>
<feature type="region of interest" description="Disordered" evidence="1">
    <location>
        <begin position="86"/>
        <end position="142"/>
    </location>
</feature>